<organism evidence="4 5">
    <name type="scientific">Acidihalobacter aeolianus</name>
    <dbReference type="NCBI Taxonomy" id="2792603"/>
    <lineage>
        <taxon>Bacteria</taxon>
        <taxon>Pseudomonadati</taxon>
        <taxon>Pseudomonadota</taxon>
        <taxon>Gammaproteobacteria</taxon>
        <taxon>Chromatiales</taxon>
        <taxon>Ectothiorhodospiraceae</taxon>
        <taxon>Acidihalobacter</taxon>
    </lineage>
</organism>
<dbReference type="GO" id="GO:0016879">
    <property type="term" value="F:ligase activity, forming carbon-nitrogen bonds"/>
    <property type="evidence" value="ECO:0007669"/>
    <property type="project" value="TreeGrafter"/>
</dbReference>
<dbReference type="EMBL" id="CP017448">
    <property type="protein sequence ID" value="AOV18397.1"/>
    <property type="molecule type" value="Genomic_DNA"/>
</dbReference>
<accession>A0A1D8KBU5</accession>
<evidence type="ECO:0000259" key="3">
    <source>
        <dbReference type="PROSITE" id="PS50975"/>
    </source>
</evidence>
<keyword evidence="2" id="KW-0067">ATP-binding</keyword>
<dbReference type="Gene3D" id="3.30.470.20">
    <property type="entry name" value="ATP-grasp fold, B domain"/>
    <property type="match status" value="1"/>
</dbReference>
<dbReference type="InterPro" id="IPR011761">
    <property type="entry name" value="ATP-grasp"/>
</dbReference>
<dbReference type="PANTHER" id="PTHR21621">
    <property type="entry name" value="RIBOSOMAL PROTEIN S6 MODIFICATION PROTEIN"/>
    <property type="match status" value="1"/>
</dbReference>
<dbReference type="GO" id="GO:0046872">
    <property type="term" value="F:metal ion binding"/>
    <property type="evidence" value="ECO:0007669"/>
    <property type="project" value="InterPro"/>
</dbReference>
<dbReference type="SUPFAM" id="SSF56059">
    <property type="entry name" value="Glutathione synthetase ATP-binding domain-like"/>
    <property type="match status" value="1"/>
</dbReference>
<dbReference type="AlphaFoldDB" id="A0A1D8KBU5"/>
<evidence type="ECO:0000313" key="5">
    <source>
        <dbReference type="Proteomes" id="UP000095342"/>
    </source>
</evidence>
<evidence type="ECO:0000256" key="1">
    <source>
        <dbReference type="ARBA" id="ARBA00023211"/>
    </source>
</evidence>
<dbReference type="Proteomes" id="UP000095342">
    <property type="component" value="Chromosome"/>
</dbReference>
<sequence>MRLVTFDAFRTLRLPDARYVKPEHFLRERETVEAADWLLFPEYWQLGTLVFGLRKRIFPSLASYLLGHDKIEMTRAFLGVAPQHVPDTRIAANTREEAECLWEALPRPFVAKIPRSSMGQGVFLVSTRQDWEDYLDLTPTLYVQEHLPIDRDLRVVVVAGQVVTAFWRLQSPDGFHNNLACGGSVGSAPVPEAALALALNLSHTLGIDHAGFDIAMVGGHPYVFEFNRLFGHRGLAGQHERLAGIMLDYLLAQSDNHEPHDPIRPTPVWPIAV</sequence>
<reference evidence="4 5" key="1">
    <citation type="submission" date="2016-09" db="EMBL/GenBank/DDBJ databases">
        <title>Acidihalobacter prosperus V6 (DSM14174).</title>
        <authorList>
            <person name="Khaleque H.N."/>
            <person name="Ramsay J.P."/>
            <person name="Murphy R.J.T."/>
            <person name="Kaksonen A.H."/>
            <person name="Boxall N.J."/>
            <person name="Watkin E.L.J."/>
        </authorList>
    </citation>
    <scope>NUCLEOTIDE SEQUENCE [LARGE SCALE GENOMIC DNA]</scope>
    <source>
        <strain evidence="4 5">V6</strain>
    </source>
</reference>
<dbReference type="KEGG" id="aaeo:BJI67_03510"/>
<dbReference type="PROSITE" id="PS50975">
    <property type="entry name" value="ATP_GRASP"/>
    <property type="match status" value="1"/>
</dbReference>
<keyword evidence="2" id="KW-0547">Nucleotide-binding</keyword>
<dbReference type="InterPro" id="IPR013651">
    <property type="entry name" value="ATP-grasp_RimK-type"/>
</dbReference>
<proteinExistence type="predicted"/>
<dbReference type="GO" id="GO:0005737">
    <property type="term" value="C:cytoplasm"/>
    <property type="evidence" value="ECO:0007669"/>
    <property type="project" value="TreeGrafter"/>
</dbReference>
<keyword evidence="1" id="KW-0464">Manganese</keyword>
<name>A0A1D8KBU5_9GAMM</name>
<keyword evidence="4" id="KW-0436">Ligase</keyword>
<evidence type="ECO:0000256" key="2">
    <source>
        <dbReference type="PROSITE-ProRule" id="PRU00409"/>
    </source>
</evidence>
<feature type="domain" description="ATP-grasp" evidence="3">
    <location>
        <begin position="75"/>
        <end position="256"/>
    </location>
</feature>
<dbReference type="PANTHER" id="PTHR21621:SF0">
    <property type="entry name" value="BETA-CITRYLGLUTAMATE SYNTHASE B-RELATED"/>
    <property type="match status" value="1"/>
</dbReference>
<protein>
    <submittedName>
        <fullName evidence="4">Alpha-L-glutamate ligase</fullName>
    </submittedName>
</protein>
<dbReference type="Pfam" id="PF08443">
    <property type="entry name" value="RimK"/>
    <property type="match status" value="1"/>
</dbReference>
<evidence type="ECO:0000313" key="4">
    <source>
        <dbReference type="EMBL" id="AOV18397.1"/>
    </source>
</evidence>
<dbReference type="RefSeq" id="WP_070073923.1">
    <property type="nucleotide sequence ID" value="NZ_CP017448.1"/>
</dbReference>
<dbReference type="GO" id="GO:0005524">
    <property type="term" value="F:ATP binding"/>
    <property type="evidence" value="ECO:0007669"/>
    <property type="project" value="UniProtKB-UniRule"/>
</dbReference>
<gene>
    <name evidence="4" type="ORF">BJI67_03510</name>
</gene>
<keyword evidence="5" id="KW-1185">Reference proteome</keyword>